<organism evidence="3 4">
    <name type="scientific">Candidatus Dactylopiibacterium carminicum</name>
    <dbReference type="NCBI Taxonomy" id="857335"/>
    <lineage>
        <taxon>Bacteria</taxon>
        <taxon>Pseudomonadati</taxon>
        <taxon>Pseudomonadota</taxon>
        <taxon>Betaproteobacteria</taxon>
        <taxon>Rhodocyclales</taxon>
        <taxon>Rhodocyclaceae</taxon>
        <taxon>Candidatus Dactylopiibacterium</taxon>
    </lineage>
</organism>
<dbReference type="NCBIfam" id="TIGR03014">
    <property type="entry name" value="EpsL"/>
    <property type="match status" value="1"/>
</dbReference>
<name>A0A272EUA1_9RHOO</name>
<dbReference type="EMBL" id="NMRN01000014">
    <property type="protein sequence ID" value="PAS93672.1"/>
    <property type="molecule type" value="Genomic_DNA"/>
</dbReference>
<dbReference type="Proteomes" id="UP000216107">
    <property type="component" value="Unassembled WGS sequence"/>
</dbReference>
<dbReference type="OrthoDB" id="7054961at2"/>
<dbReference type="RefSeq" id="WP_095524104.1">
    <property type="nucleotide sequence ID" value="NZ_MDUX01000015.1"/>
</dbReference>
<dbReference type="InterPro" id="IPR017465">
    <property type="entry name" value="EpsL_proteobac"/>
</dbReference>
<evidence type="ECO:0000313" key="3">
    <source>
        <dbReference type="EMBL" id="PAS93672.1"/>
    </source>
</evidence>
<keyword evidence="1" id="KW-0732">Signal</keyword>
<protein>
    <recommendedName>
        <fullName evidence="6">Exosortase</fullName>
    </recommendedName>
</protein>
<proteinExistence type="predicted"/>
<evidence type="ECO:0000313" key="4">
    <source>
        <dbReference type="Proteomes" id="UP000216107"/>
    </source>
</evidence>
<reference evidence="2 5" key="1">
    <citation type="submission" date="2016-08" db="EMBL/GenBank/DDBJ databases">
        <title>Candidatus Dactylopiibacterium carminicum genome sequence.</title>
        <authorList>
            <person name="Ramirez-Puebla S.T."/>
            <person name="Ormeno-Orrillo E."/>
            <person name="Vera-Ponce De Leon A."/>
            <person name="Luis L."/>
            <person name="Sanchez-Flores A."/>
            <person name="Monica R."/>
            <person name="Martinez-Romero E."/>
        </authorList>
    </citation>
    <scope>NUCLEOTIDE SEQUENCE [LARGE SCALE GENOMIC DNA]</scope>
    <source>
        <strain evidence="2">END1</strain>
    </source>
</reference>
<dbReference type="AlphaFoldDB" id="A0A272EUA1"/>
<dbReference type="Proteomes" id="UP000623509">
    <property type="component" value="Unassembled WGS sequence"/>
</dbReference>
<reference evidence="3 4" key="2">
    <citation type="submission" date="2017-07" db="EMBL/GenBank/DDBJ databases">
        <title>Candidatus Dactylopiibacterium carminicum, a nitrogen-fixing symbiont of the cochineal insect Dactylopius coccus and Dactylopius opuntiae (Hemiptera: Coccoidea: Dactylopiidae).</title>
        <authorList>
            <person name="Vera A."/>
        </authorList>
    </citation>
    <scope>NUCLEOTIDE SEQUENCE [LARGE SCALE GENOMIC DNA]</scope>
    <source>
        <strain evidence="3 4">NFDCM</strain>
    </source>
</reference>
<dbReference type="EMBL" id="MDUX01000015">
    <property type="protein sequence ID" value="KAF7599736.1"/>
    <property type="molecule type" value="Genomic_DNA"/>
</dbReference>
<accession>A0A272EUA1</accession>
<comment type="caution">
    <text evidence="3">The sequence shown here is derived from an EMBL/GenBank/DDBJ whole genome shotgun (WGS) entry which is preliminary data.</text>
</comment>
<evidence type="ECO:0000313" key="5">
    <source>
        <dbReference type="Proteomes" id="UP000623509"/>
    </source>
</evidence>
<gene>
    <name evidence="2" type="ORF">BGI27_06535</name>
    <name evidence="3" type="ORF">CGU29_06975</name>
</gene>
<sequence>MNPSASPAPQAIRPALFLALMLAIHAPSTLAASEGDVFGLNIGQSFSYDDNVFRIPDESLPQGYSQQDDLISYTTVRGEMNKSFGRQRVYGDLGATQAKYQEFTRLDHQSYQGFLAWRMGFGTASEAGAFYRRSRAMSNFDESITWSGRNMLTTETYGGDVLLRIAGDWLGVASVTQAENRNSLEEFRSGESRVDAYDAGVRYAPRTGNYVELRYRRSVYDYFNRSGSNDYSYNQDELRLNSRWVASGRSTLDSGISLVRSRHENLDYLDFTGLAGYVAYRFKPTGATTIETRLARDVGSVGDGWGSYAKTTGLSVSPSWQATAKLELSGEVAYRHRKFDGYQALSSGNVVNDNSDRTDRIQVLRMAAKHAVTPDLSLNLGLRYEKRDSNQNTYDFIDRQVTLSAFYRF</sequence>
<evidence type="ECO:0000256" key="1">
    <source>
        <dbReference type="SAM" id="SignalP"/>
    </source>
</evidence>
<evidence type="ECO:0008006" key="6">
    <source>
        <dbReference type="Google" id="ProtNLM"/>
    </source>
</evidence>
<feature type="chain" id="PRO_5012379840" description="Exosortase" evidence="1">
    <location>
        <begin position="32"/>
        <end position="409"/>
    </location>
</feature>
<feature type="signal peptide" evidence="1">
    <location>
        <begin position="1"/>
        <end position="31"/>
    </location>
</feature>
<evidence type="ECO:0000313" key="2">
    <source>
        <dbReference type="EMBL" id="KAF7599736.1"/>
    </source>
</evidence>
<keyword evidence="5" id="KW-1185">Reference proteome</keyword>